<organism evidence="10 11">
    <name type="scientific">Chelativorans petroleitrophicus</name>
    <dbReference type="NCBI Taxonomy" id="2975484"/>
    <lineage>
        <taxon>Bacteria</taxon>
        <taxon>Pseudomonadati</taxon>
        <taxon>Pseudomonadota</taxon>
        <taxon>Alphaproteobacteria</taxon>
        <taxon>Hyphomicrobiales</taxon>
        <taxon>Phyllobacteriaceae</taxon>
        <taxon>Chelativorans</taxon>
    </lineage>
</organism>
<dbReference type="AlphaFoldDB" id="A0A9X3B9E6"/>
<dbReference type="Pfam" id="PF01979">
    <property type="entry name" value="Amidohydro_1"/>
    <property type="match status" value="1"/>
</dbReference>
<dbReference type="PANTHER" id="PTHR11113">
    <property type="entry name" value="N-ACETYLGLUCOSAMINE-6-PHOSPHATE DEACETYLASE"/>
    <property type="match status" value="1"/>
</dbReference>
<keyword evidence="3 5" id="KW-0378">Hydrolase</keyword>
<evidence type="ECO:0000256" key="6">
    <source>
        <dbReference type="PIRSR" id="PIRSR038994-1"/>
    </source>
</evidence>
<dbReference type="InterPro" id="IPR003764">
    <property type="entry name" value="GlcNAc_6-P_deAcase"/>
</dbReference>
<evidence type="ECO:0000313" key="10">
    <source>
        <dbReference type="EMBL" id="MCT8990366.1"/>
    </source>
</evidence>
<feature type="binding site" evidence="7">
    <location>
        <position position="246"/>
    </location>
    <ligand>
        <name>substrate</name>
    </ligand>
</feature>
<reference evidence="10" key="1">
    <citation type="submission" date="2022-08" db="EMBL/GenBank/DDBJ databases">
        <title>Chelativorans sichuanense sp. nov., a paraffin oil-degrading bacterium isolated from a mixture of oil-based drill cuttings and paddy soil.</title>
        <authorList>
            <person name="Yu J."/>
            <person name="Liu H."/>
            <person name="Chen Q."/>
        </authorList>
    </citation>
    <scope>NUCLEOTIDE SEQUENCE</scope>
    <source>
        <strain evidence="10">SCAU 2101</strain>
    </source>
</reference>
<dbReference type="EMBL" id="JAODNV010000009">
    <property type="protein sequence ID" value="MCT8990366.1"/>
    <property type="molecule type" value="Genomic_DNA"/>
</dbReference>
<feature type="binding site" evidence="7">
    <location>
        <position position="135"/>
    </location>
    <ligand>
        <name>substrate</name>
    </ligand>
</feature>
<evidence type="ECO:0000256" key="1">
    <source>
        <dbReference type="ARBA" id="ARBA00010716"/>
    </source>
</evidence>
<dbReference type="GO" id="GO:0008448">
    <property type="term" value="F:N-acetylglucosamine-6-phosphate deacetylase activity"/>
    <property type="evidence" value="ECO:0007669"/>
    <property type="project" value="InterPro"/>
</dbReference>
<proteinExistence type="inferred from homology"/>
<sequence>MTSAAVISGRDPATGNGIAVSVRDGIIEDISATEDVEDVWLSPGLIDLQVNGFGGIDLNDGKLNPERVIELTRTMLSLGATTYLPTLITASREALLDGLAAIAEARRIDGLTRQVIPGVHMEGPSVSPADGPRGAHPAAHVRPPSLEEFAAWQKASGGLVRLITLAPEHKGAVDYIRAVVAEGVHVALGHTAASPEQIAAAAEAGATLSTHLGNGVAATLPRHPNLIWAQLADDRLSASFIADGHHLPAETFKAMLRAKGLERALLVSDSVALAGMPPGIYSQAIGGEVEVRADGRIGVAGTPYLAGAGLPLIANVPIATCMAGLSLAEGLQLATANPGRFAGGIGRLAPGQNADLIRFTTGAPGEPLKIEAVWKVGEEVFRG</sequence>
<evidence type="ECO:0000256" key="3">
    <source>
        <dbReference type="ARBA" id="ARBA00022801"/>
    </source>
</evidence>
<feature type="binding site" evidence="8">
    <location>
        <position position="211"/>
    </location>
    <ligand>
        <name>Zn(2+)</name>
        <dbReference type="ChEBI" id="CHEBI:29105"/>
    </ligand>
</feature>
<feature type="domain" description="Amidohydrolase-related" evidence="9">
    <location>
        <begin position="41"/>
        <end position="361"/>
    </location>
</feature>
<comment type="cofactor">
    <cofactor evidence="8">
        <name>a divalent metal cation</name>
        <dbReference type="ChEBI" id="CHEBI:60240"/>
    </cofactor>
    <text evidence="8">Binds 1 divalent metal cation per subunit.</text>
</comment>
<feature type="binding site" evidence="8">
    <location>
        <position position="190"/>
    </location>
    <ligand>
        <name>Zn(2+)</name>
        <dbReference type="ChEBI" id="CHEBI:29105"/>
    </ligand>
</feature>
<evidence type="ECO:0000256" key="8">
    <source>
        <dbReference type="PIRSR" id="PIRSR038994-3"/>
    </source>
</evidence>
<comment type="caution">
    <text evidence="10">The sequence shown here is derived from an EMBL/GenBank/DDBJ whole genome shotgun (WGS) entry which is preliminary data.</text>
</comment>
<keyword evidence="2 8" id="KW-0479">Metal-binding</keyword>
<evidence type="ECO:0000256" key="2">
    <source>
        <dbReference type="ARBA" id="ARBA00022723"/>
    </source>
</evidence>
<dbReference type="InterPro" id="IPR032466">
    <property type="entry name" value="Metal_Hydrolase"/>
</dbReference>
<evidence type="ECO:0000256" key="7">
    <source>
        <dbReference type="PIRSR" id="PIRSR038994-2"/>
    </source>
</evidence>
<dbReference type="InterPro" id="IPR006680">
    <property type="entry name" value="Amidohydro-rel"/>
</dbReference>
<dbReference type="PANTHER" id="PTHR11113:SF14">
    <property type="entry name" value="N-ACETYLGLUCOSAMINE-6-PHOSPHATE DEACETYLASE"/>
    <property type="match status" value="1"/>
</dbReference>
<dbReference type="Proteomes" id="UP001149009">
    <property type="component" value="Unassembled WGS sequence"/>
</dbReference>
<dbReference type="GO" id="GO:0006046">
    <property type="term" value="P:N-acetylglucosamine catabolic process"/>
    <property type="evidence" value="ECO:0007669"/>
    <property type="project" value="TreeGrafter"/>
</dbReference>
<keyword evidence="4 5" id="KW-0119">Carbohydrate metabolism</keyword>
<feature type="binding site" evidence="7">
    <location>
        <position position="222"/>
    </location>
    <ligand>
        <name>substrate</name>
    </ligand>
</feature>
<feature type="active site" description="Proton donor/acceptor" evidence="6">
    <location>
        <position position="269"/>
    </location>
</feature>
<dbReference type="Gene3D" id="3.20.20.140">
    <property type="entry name" value="Metal-dependent hydrolases"/>
    <property type="match status" value="1"/>
</dbReference>
<accession>A0A9X3B9E6</accession>
<evidence type="ECO:0000256" key="4">
    <source>
        <dbReference type="ARBA" id="ARBA00023277"/>
    </source>
</evidence>
<feature type="binding site" evidence="8">
    <location>
        <position position="122"/>
    </location>
    <ligand>
        <name>Zn(2+)</name>
        <dbReference type="ChEBI" id="CHEBI:29105"/>
    </ligand>
</feature>
<dbReference type="InterPro" id="IPR011059">
    <property type="entry name" value="Metal-dep_hydrolase_composite"/>
</dbReference>
<protein>
    <submittedName>
        <fullName evidence="10">Amidohydrolase family protein</fullName>
    </submittedName>
</protein>
<dbReference type="SUPFAM" id="SSF51338">
    <property type="entry name" value="Composite domain of metallo-dependent hydrolases"/>
    <property type="match status" value="1"/>
</dbReference>
<feature type="binding site" evidence="7">
    <location>
        <begin position="305"/>
        <end position="307"/>
    </location>
    <ligand>
        <name>substrate</name>
    </ligand>
</feature>
<comment type="similarity">
    <text evidence="1 5">Belongs to the metallo-dependent hydrolases superfamily. NagA family.</text>
</comment>
<evidence type="ECO:0000256" key="5">
    <source>
        <dbReference type="PIRNR" id="PIRNR038994"/>
    </source>
</evidence>
<evidence type="ECO:0000313" key="11">
    <source>
        <dbReference type="Proteomes" id="UP001149009"/>
    </source>
</evidence>
<gene>
    <name evidence="10" type="ORF">NYR54_08675</name>
</gene>
<dbReference type="PIRSF" id="PIRSF038994">
    <property type="entry name" value="NagA"/>
    <property type="match status" value="1"/>
</dbReference>
<dbReference type="Gene3D" id="2.30.40.10">
    <property type="entry name" value="Urease, subunit C, domain 1"/>
    <property type="match status" value="1"/>
</dbReference>
<feature type="binding site" evidence="7">
    <location>
        <begin position="214"/>
        <end position="215"/>
    </location>
    <ligand>
        <name>substrate</name>
    </ligand>
</feature>
<evidence type="ECO:0000259" key="9">
    <source>
        <dbReference type="Pfam" id="PF01979"/>
    </source>
</evidence>
<dbReference type="RefSeq" id="WP_261515237.1">
    <property type="nucleotide sequence ID" value="NZ_JAODNV010000009.1"/>
</dbReference>
<dbReference type="SUPFAM" id="SSF51556">
    <property type="entry name" value="Metallo-dependent hydrolases"/>
    <property type="match status" value="1"/>
</dbReference>
<keyword evidence="11" id="KW-1185">Reference proteome</keyword>
<dbReference type="GO" id="GO:0046872">
    <property type="term" value="F:metal ion binding"/>
    <property type="evidence" value="ECO:0007669"/>
    <property type="project" value="UniProtKB-KW"/>
</dbReference>
<name>A0A9X3B9E6_9HYPH</name>